<dbReference type="PANTHER" id="PTHR34040">
    <property type="entry name" value="FLAGELLAR BIOSYNTHETIC PROTEIN FLIQ"/>
    <property type="match status" value="1"/>
</dbReference>
<dbReference type="GO" id="GO:0009425">
    <property type="term" value="C:bacterial-type flagellum basal body"/>
    <property type="evidence" value="ECO:0007669"/>
    <property type="project" value="UniProtKB-SubCell"/>
</dbReference>
<gene>
    <name evidence="9 10" type="primary">fliQ</name>
    <name evidence="10" type="ORF">GT347_07985</name>
</gene>
<evidence type="ECO:0000256" key="1">
    <source>
        <dbReference type="ARBA" id="ARBA00004651"/>
    </source>
</evidence>
<keyword evidence="10" id="KW-0969">Cilium</keyword>
<evidence type="ECO:0000256" key="6">
    <source>
        <dbReference type="ARBA" id="ARBA00022989"/>
    </source>
</evidence>
<evidence type="ECO:0000256" key="3">
    <source>
        <dbReference type="ARBA" id="ARBA00021718"/>
    </source>
</evidence>
<dbReference type="GO" id="GO:0044780">
    <property type="term" value="P:bacterial-type flagellum assembly"/>
    <property type="evidence" value="ECO:0007669"/>
    <property type="project" value="InterPro"/>
</dbReference>
<sequence>MNPQMVLTTGQDALVMLLTVSMPLLGVVMVVGLVVSIFQAITQISEATLSFVPKLIAAIAVFAMIGPWMLTTLVDYLRRMIEAIPSYVA</sequence>
<feature type="transmembrane region" description="Helical" evidence="9">
    <location>
        <begin position="12"/>
        <end position="35"/>
    </location>
</feature>
<keyword evidence="8 9" id="KW-0975">Bacterial flagellum</keyword>
<evidence type="ECO:0000256" key="8">
    <source>
        <dbReference type="ARBA" id="ARBA00023143"/>
    </source>
</evidence>
<keyword evidence="4 9" id="KW-1003">Cell membrane</keyword>
<dbReference type="GO" id="GO:0005886">
    <property type="term" value="C:plasma membrane"/>
    <property type="evidence" value="ECO:0007669"/>
    <property type="project" value="UniProtKB-SubCell"/>
</dbReference>
<dbReference type="NCBIfam" id="TIGR01402">
    <property type="entry name" value="fliQ"/>
    <property type="match status" value="1"/>
</dbReference>
<dbReference type="RefSeq" id="WP_160551454.1">
    <property type="nucleotide sequence ID" value="NZ_CP047650.1"/>
</dbReference>
<keyword evidence="7 9" id="KW-0472">Membrane</keyword>
<dbReference type="Pfam" id="PF01313">
    <property type="entry name" value="Bac_export_3"/>
    <property type="match status" value="1"/>
</dbReference>
<comment type="similarity">
    <text evidence="2 9">Belongs to the FliQ/MopD/SpaQ family.</text>
</comment>
<dbReference type="AlphaFoldDB" id="A0A857J2R4"/>
<dbReference type="PANTHER" id="PTHR34040:SF2">
    <property type="entry name" value="FLAGELLAR BIOSYNTHETIC PROTEIN FLIQ"/>
    <property type="match status" value="1"/>
</dbReference>
<evidence type="ECO:0000256" key="9">
    <source>
        <dbReference type="RuleBase" id="RU364090"/>
    </source>
</evidence>
<evidence type="ECO:0000256" key="4">
    <source>
        <dbReference type="ARBA" id="ARBA00022475"/>
    </source>
</evidence>
<organism evidence="10 11">
    <name type="scientific">Xylophilus rhododendri</name>
    <dbReference type="NCBI Taxonomy" id="2697032"/>
    <lineage>
        <taxon>Bacteria</taxon>
        <taxon>Pseudomonadati</taxon>
        <taxon>Pseudomonadota</taxon>
        <taxon>Betaproteobacteria</taxon>
        <taxon>Burkholderiales</taxon>
        <taxon>Xylophilus</taxon>
    </lineage>
</organism>
<evidence type="ECO:0000313" key="10">
    <source>
        <dbReference type="EMBL" id="QHI97937.1"/>
    </source>
</evidence>
<dbReference type="EMBL" id="CP047650">
    <property type="protein sequence ID" value="QHI97937.1"/>
    <property type="molecule type" value="Genomic_DNA"/>
</dbReference>
<accession>A0A857J2R4</accession>
<proteinExistence type="inferred from homology"/>
<comment type="subcellular location">
    <subcellularLocation>
        <location evidence="1 9">Cell membrane</location>
        <topology evidence="1">Multi-pass membrane protein</topology>
    </subcellularLocation>
    <subcellularLocation>
        <location evidence="9">Bacterial flagellum basal body</location>
    </subcellularLocation>
</comment>
<evidence type="ECO:0000313" key="11">
    <source>
        <dbReference type="Proteomes" id="UP000464787"/>
    </source>
</evidence>
<dbReference type="KEGG" id="xyk:GT347_07985"/>
<name>A0A857J2R4_9BURK</name>
<dbReference type="GO" id="GO:0009306">
    <property type="term" value="P:protein secretion"/>
    <property type="evidence" value="ECO:0007669"/>
    <property type="project" value="InterPro"/>
</dbReference>
<dbReference type="PRINTS" id="PR00952">
    <property type="entry name" value="TYPE3IMQPROT"/>
</dbReference>
<dbReference type="InterPro" id="IPR006305">
    <property type="entry name" value="FliQ"/>
</dbReference>
<dbReference type="InterPro" id="IPR002191">
    <property type="entry name" value="Bac_export_3"/>
</dbReference>
<dbReference type="PIRSF" id="PIRSF004669">
    <property type="entry name" value="FliQ"/>
    <property type="match status" value="1"/>
</dbReference>
<keyword evidence="10" id="KW-0966">Cell projection</keyword>
<keyword evidence="11" id="KW-1185">Reference proteome</keyword>
<evidence type="ECO:0000256" key="7">
    <source>
        <dbReference type="ARBA" id="ARBA00023136"/>
    </source>
</evidence>
<keyword evidence="6 9" id="KW-1133">Transmembrane helix</keyword>
<evidence type="ECO:0000256" key="2">
    <source>
        <dbReference type="ARBA" id="ARBA00006156"/>
    </source>
</evidence>
<keyword evidence="5 9" id="KW-0812">Transmembrane</keyword>
<reference evidence="10 11" key="1">
    <citation type="submission" date="2020-01" db="EMBL/GenBank/DDBJ databases">
        <title>Genome sequencing of strain KACC 21265.</title>
        <authorList>
            <person name="Heo J."/>
            <person name="Kim S.-J."/>
            <person name="Kim J.-S."/>
            <person name="Hong S.-B."/>
            <person name="Kwon S.-W."/>
        </authorList>
    </citation>
    <scope>NUCLEOTIDE SEQUENCE [LARGE SCALE GENOMIC DNA]</scope>
    <source>
        <strain evidence="10 11">KACC 21265</strain>
    </source>
</reference>
<feature type="transmembrane region" description="Helical" evidence="9">
    <location>
        <begin position="55"/>
        <end position="77"/>
    </location>
</feature>
<dbReference type="Proteomes" id="UP000464787">
    <property type="component" value="Chromosome"/>
</dbReference>
<protein>
    <recommendedName>
        <fullName evidence="3 9">Flagellar biosynthetic protein FliQ</fullName>
    </recommendedName>
</protein>
<evidence type="ECO:0000256" key="5">
    <source>
        <dbReference type="ARBA" id="ARBA00022692"/>
    </source>
</evidence>
<keyword evidence="10" id="KW-0282">Flagellum</keyword>
<comment type="function">
    <text evidence="9">Role in flagellar biosynthesis.</text>
</comment>